<accession>A0A918FBW3</accession>
<dbReference type="AlphaFoldDB" id="A0A918FBW3"/>
<evidence type="ECO:0000313" key="3">
    <source>
        <dbReference type="Proteomes" id="UP000610303"/>
    </source>
</evidence>
<organism evidence="2 3">
    <name type="scientific">Agromyces mediolanus</name>
    <name type="common">Corynebacterium mediolanum</name>
    <dbReference type="NCBI Taxonomy" id="41986"/>
    <lineage>
        <taxon>Bacteria</taxon>
        <taxon>Bacillati</taxon>
        <taxon>Actinomycetota</taxon>
        <taxon>Actinomycetes</taxon>
        <taxon>Micrococcales</taxon>
        <taxon>Microbacteriaceae</taxon>
        <taxon>Agromyces</taxon>
    </lineage>
</organism>
<gene>
    <name evidence="2" type="ORF">GCM10010196_11690</name>
</gene>
<comment type="caution">
    <text evidence="2">The sequence shown here is derived from an EMBL/GenBank/DDBJ whole genome shotgun (WGS) entry which is preliminary data.</text>
</comment>
<keyword evidence="1" id="KW-0812">Transmembrane</keyword>
<reference evidence="2" key="1">
    <citation type="journal article" date="2014" name="Int. J. Syst. Evol. Microbiol.">
        <title>Complete genome sequence of Corynebacterium casei LMG S-19264T (=DSM 44701T), isolated from a smear-ripened cheese.</title>
        <authorList>
            <consortium name="US DOE Joint Genome Institute (JGI-PGF)"/>
            <person name="Walter F."/>
            <person name="Albersmeier A."/>
            <person name="Kalinowski J."/>
            <person name="Ruckert C."/>
        </authorList>
    </citation>
    <scope>NUCLEOTIDE SEQUENCE</scope>
    <source>
        <strain evidence="2">JCM 3346</strain>
    </source>
</reference>
<reference evidence="2" key="2">
    <citation type="submission" date="2020-09" db="EMBL/GenBank/DDBJ databases">
        <authorList>
            <person name="Sun Q."/>
            <person name="Ohkuma M."/>
        </authorList>
    </citation>
    <scope>NUCLEOTIDE SEQUENCE</scope>
    <source>
        <strain evidence="2">JCM 3346</strain>
    </source>
</reference>
<name>A0A918FBW3_AGRME</name>
<feature type="transmembrane region" description="Helical" evidence="1">
    <location>
        <begin position="48"/>
        <end position="69"/>
    </location>
</feature>
<dbReference type="Proteomes" id="UP000610303">
    <property type="component" value="Unassembled WGS sequence"/>
</dbReference>
<protein>
    <recommendedName>
        <fullName evidence="4">DUF485 domain-containing protein</fullName>
    </recommendedName>
</protein>
<feature type="transmembrane region" description="Helical" evidence="1">
    <location>
        <begin position="12"/>
        <end position="36"/>
    </location>
</feature>
<evidence type="ECO:0008006" key="4">
    <source>
        <dbReference type="Google" id="ProtNLM"/>
    </source>
</evidence>
<keyword evidence="1" id="KW-1133">Transmembrane helix</keyword>
<proteinExistence type="predicted"/>
<dbReference type="RefSeq" id="WP_189084325.1">
    <property type="nucleotide sequence ID" value="NZ_BMRJ01000001.1"/>
</dbReference>
<sequence length="85" mass="9078">MRSLIRSQLRLGLVFAGGFCVATVLFVAAIVLVPGLDAQFVAGVPVSWLLLAFGLYPLAITVGVLYARAAARNEARFRQLAEDDA</sequence>
<keyword evidence="3" id="KW-1185">Reference proteome</keyword>
<dbReference type="EMBL" id="BMRJ01000001">
    <property type="protein sequence ID" value="GGR20106.1"/>
    <property type="molecule type" value="Genomic_DNA"/>
</dbReference>
<evidence type="ECO:0000313" key="2">
    <source>
        <dbReference type="EMBL" id="GGR20106.1"/>
    </source>
</evidence>
<keyword evidence="1" id="KW-0472">Membrane</keyword>
<evidence type="ECO:0000256" key="1">
    <source>
        <dbReference type="SAM" id="Phobius"/>
    </source>
</evidence>